<accession>A0A147F2D5</accession>
<protein>
    <submittedName>
        <fullName evidence="1">Uncharacterized protein</fullName>
    </submittedName>
</protein>
<organism evidence="1 2">
    <name type="scientific">Microbacterium testaceum</name>
    <name type="common">Aureobacterium testaceum</name>
    <name type="synonym">Brevibacterium testaceum</name>
    <dbReference type="NCBI Taxonomy" id="2033"/>
    <lineage>
        <taxon>Bacteria</taxon>
        <taxon>Bacillati</taxon>
        <taxon>Actinomycetota</taxon>
        <taxon>Actinomycetes</taxon>
        <taxon>Micrococcales</taxon>
        <taxon>Microbacteriaceae</taxon>
        <taxon>Microbacterium</taxon>
    </lineage>
</organism>
<comment type="caution">
    <text evidence="1">The sequence shown here is derived from an EMBL/GenBank/DDBJ whole genome shotgun (WGS) entry which is preliminary data.</text>
</comment>
<name>A0A147F2D5_MICTE</name>
<dbReference type="PATRIC" id="fig|2033.7.peg.972"/>
<dbReference type="Proteomes" id="UP000072189">
    <property type="component" value="Unassembled WGS sequence"/>
</dbReference>
<dbReference type="RefSeq" id="WP_058615271.1">
    <property type="nucleotide sequence ID" value="NZ_LDRV01000160.1"/>
</dbReference>
<sequence length="158" mass="15949">MTLTALLPTLRSSIPAPFDAAAWPAGSAPTLDDVTVRAVSVGRYAEICGTPCVCTGPAVIPASGGVASASLSTTVVVATVTDATPATLRLDACVAGLEVVWREARLIGRVSHAYDEPFAVLDAHGSAACGSVVLPGDVHVGDRVAFPCPGCHTVGEVR</sequence>
<proteinExistence type="predicted"/>
<evidence type="ECO:0000313" key="2">
    <source>
        <dbReference type="Proteomes" id="UP000072189"/>
    </source>
</evidence>
<dbReference type="AlphaFoldDB" id="A0A147F2D5"/>
<evidence type="ECO:0000313" key="1">
    <source>
        <dbReference type="EMBL" id="KTS04591.1"/>
    </source>
</evidence>
<gene>
    <name evidence="1" type="ORF">RSA3_17915</name>
</gene>
<reference evidence="1 2" key="1">
    <citation type="journal article" date="2016" name="Front. Microbiol.">
        <title>Genomic Resource of Rice Seed Associated Bacteria.</title>
        <authorList>
            <person name="Midha S."/>
            <person name="Bansal K."/>
            <person name="Sharma S."/>
            <person name="Kumar N."/>
            <person name="Patil P.P."/>
            <person name="Chaudhry V."/>
            <person name="Patil P.B."/>
        </authorList>
    </citation>
    <scope>NUCLEOTIDE SEQUENCE [LARGE SCALE GENOMIC DNA]</scope>
    <source>
        <strain evidence="1 2">RSA3</strain>
    </source>
</reference>
<dbReference type="EMBL" id="LDRV01000160">
    <property type="protein sequence ID" value="KTS04591.1"/>
    <property type="molecule type" value="Genomic_DNA"/>
</dbReference>